<evidence type="ECO:0000256" key="3">
    <source>
        <dbReference type="ARBA" id="ARBA00022679"/>
    </source>
</evidence>
<dbReference type="Pfam" id="PF00069">
    <property type="entry name" value="Pkinase"/>
    <property type="match status" value="1"/>
</dbReference>
<dbReference type="GO" id="GO:0036498">
    <property type="term" value="P:IRE1-mediated unfolded protein response"/>
    <property type="evidence" value="ECO:0007669"/>
    <property type="project" value="TreeGrafter"/>
</dbReference>
<dbReference type="SMART" id="SM00580">
    <property type="entry name" value="PUG"/>
    <property type="match status" value="1"/>
</dbReference>
<organism evidence="10 11">
    <name type="scientific">Microthlaspi erraticum</name>
    <dbReference type="NCBI Taxonomy" id="1685480"/>
    <lineage>
        <taxon>Eukaryota</taxon>
        <taxon>Viridiplantae</taxon>
        <taxon>Streptophyta</taxon>
        <taxon>Embryophyta</taxon>
        <taxon>Tracheophyta</taxon>
        <taxon>Spermatophyta</taxon>
        <taxon>Magnoliopsida</taxon>
        <taxon>eudicotyledons</taxon>
        <taxon>Gunneridae</taxon>
        <taxon>Pentapetalae</taxon>
        <taxon>rosids</taxon>
        <taxon>malvids</taxon>
        <taxon>Brassicales</taxon>
        <taxon>Brassicaceae</taxon>
        <taxon>Coluteocarpeae</taxon>
        <taxon>Microthlaspi</taxon>
    </lineage>
</organism>
<dbReference type="SUPFAM" id="SSF56112">
    <property type="entry name" value="Protein kinase-like (PK-like)"/>
    <property type="match status" value="1"/>
</dbReference>
<evidence type="ECO:0000256" key="1">
    <source>
        <dbReference type="ARBA" id="ARBA00012513"/>
    </source>
</evidence>
<dbReference type="Gene3D" id="6.10.140.1620">
    <property type="match status" value="1"/>
</dbReference>
<name>A0A6D2I6K3_9BRAS</name>
<dbReference type="PANTHER" id="PTHR13954">
    <property type="entry name" value="IRE1-RELATED"/>
    <property type="match status" value="1"/>
</dbReference>
<gene>
    <name evidence="10" type="ORF">MERR_LOCUS10583</name>
</gene>
<dbReference type="InterPro" id="IPR010513">
    <property type="entry name" value="KEN_dom"/>
</dbReference>
<evidence type="ECO:0000259" key="8">
    <source>
        <dbReference type="PROSITE" id="PS50011"/>
    </source>
</evidence>
<keyword evidence="3" id="KW-0808">Transferase</keyword>
<keyword evidence="4" id="KW-0547">Nucleotide-binding</keyword>
<evidence type="ECO:0000259" key="9">
    <source>
        <dbReference type="PROSITE" id="PS51392"/>
    </source>
</evidence>
<dbReference type="Pfam" id="PF06479">
    <property type="entry name" value="Ribonuc_2-5A"/>
    <property type="match status" value="1"/>
</dbReference>
<keyword evidence="2" id="KW-0723">Serine/threonine-protein kinase</keyword>
<dbReference type="FunFam" id="3.30.200.20:FF:000077">
    <property type="entry name" value="Putative Serine/threonine-protein kinase/endoribonuclease IRE1"/>
    <property type="match status" value="1"/>
</dbReference>
<proteinExistence type="predicted"/>
<dbReference type="OrthoDB" id="63989at2759"/>
<evidence type="ECO:0000256" key="7">
    <source>
        <dbReference type="SAM" id="MobiDB-lite"/>
    </source>
</evidence>
<comment type="caution">
    <text evidence="10">The sequence shown here is derived from an EMBL/GenBank/DDBJ whole genome shotgun (WGS) entry which is preliminary data.</text>
</comment>
<dbReference type="Gene3D" id="1.10.510.10">
    <property type="entry name" value="Transferase(Phosphotransferase) domain 1"/>
    <property type="match status" value="1"/>
</dbReference>
<dbReference type="PROSITE" id="PS50011">
    <property type="entry name" value="PROTEIN_KINASE_DOM"/>
    <property type="match status" value="1"/>
</dbReference>
<accession>A0A6D2I6K3</accession>
<dbReference type="GO" id="GO:0004521">
    <property type="term" value="F:RNA endonuclease activity"/>
    <property type="evidence" value="ECO:0007669"/>
    <property type="project" value="InterPro"/>
</dbReference>
<dbReference type="GO" id="GO:0005524">
    <property type="term" value="F:ATP binding"/>
    <property type="evidence" value="ECO:0007669"/>
    <property type="project" value="UniProtKB-KW"/>
</dbReference>
<feature type="compositionally biased region" description="Basic and acidic residues" evidence="7">
    <location>
        <begin position="287"/>
        <end position="300"/>
    </location>
</feature>
<feature type="domain" description="KEN" evidence="9">
    <location>
        <begin position="705"/>
        <end position="836"/>
    </location>
</feature>
<keyword evidence="5" id="KW-0418">Kinase</keyword>
<dbReference type="GO" id="GO:1990604">
    <property type="term" value="C:IRE1-TRAF2-ASK1 complex"/>
    <property type="evidence" value="ECO:0007669"/>
    <property type="project" value="TreeGrafter"/>
</dbReference>
<dbReference type="InterPro" id="IPR000719">
    <property type="entry name" value="Prot_kinase_dom"/>
</dbReference>
<dbReference type="GO" id="GO:0004674">
    <property type="term" value="F:protein serine/threonine kinase activity"/>
    <property type="evidence" value="ECO:0007669"/>
    <property type="project" value="UniProtKB-KW"/>
</dbReference>
<dbReference type="EC" id="2.7.11.1" evidence="1"/>
<reference evidence="10" key="1">
    <citation type="submission" date="2020-01" db="EMBL/GenBank/DDBJ databases">
        <authorList>
            <person name="Mishra B."/>
        </authorList>
    </citation>
    <scope>NUCLEOTIDE SEQUENCE [LARGE SCALE GENOMIC DNA]</scope>
</reference>
<evidence type="ECO:0000256" key="4">
    <source>
        <dbReference type="ARBA" id="ARBA00022741"/>
    </source>
</evidence>
<dbReference type="GO" id="GO:0051082">
    <property type="term" value="F:unfolded protein binding"/>
    <property type="evidence" value="ECO:0007669"/>
    <property type="project" value="TreeGrafter"/>
</dbReference>
<dbReference type="GO" id="GO:0006397">
    <property type="term" value="P:mRNA processing"/>
    <property type="evidence" value="ECO:0007669"/>
    <property type="project" value="InterPro"/>
</dbReference>
<dbReference type="InterPro" id="IPR038357">
    <property type="entry name" value="KEN_sf"/>
</dbReference>
<evidence type="ECO:0000256" key="6">
    <source>
        <dbReference type="ARBA" id="ARBA00022840"/>
    </source>
</evidence>
<protein>
    <recommendedName>
        <fullName evidence="1">non-specific serine/threonine protein kinase</fullName>
        <ecNumber evidence="1">2.7.11.1</ecNumber>
    </recommendedName>
</protein>
<sequence>MSAAATMPMPSNYDEISMQQSMLFSDSPKDLKNLRTQLYSAAEYFELSYTNDEQKHIVVETLKDYAIKALVNTVDHLGSVTYKVNDFVDEKVDEVAGTELRVSCIEQRLKMCQEYMDHEAGEIKKGGNLGKLKNFESSSFGEEDDWNQFRNAVRSTIRETPPPPVVSIFGKASKRAQIAPNGESLDREYKMSDKEKALALVYVEDFNESMEDCIREHPEDDTYIRLMRGYMHCVSNFYSEEDMIKYMKETHQAEKEDVGQVLKAVRSCEGGKVYLRYTSALRSTNKPTEDTMDIKTEKIKSSSQGKGKRGKGKPYVGSPEASVRSDEDTMGKIEQTDDRVKGKAEVGIEVSETPNLPEESIRSDVAMAEDTMGKIEQDVPTIEKILKSHADALMGCLTEGNEEMRCKQGEDILKVLTKELYAMFDGATESYKTLKKENGFASGGNKENEKKLLATLSGIGNSSIEGYRVGKLLVSNKEIAKGSNGTAVLEGFYEVLVAVKRLVRTDDDVAQKEILEISNAMASVRHENIVRWYGVEQDERFIYISLERCDCSLGDLIRQSSALLDNPTASSSTHSAQTNQILDDVKEVQLWKDTTLHPSPVLLKLMRDVVAGLAHLHDKGIEHRDLNPQNVLIVKASSLCAKLSISMGISKPVTGAGDLFSLGTDFFLIESLPEAVHLLSGLLHPDPDSRPGAQKVLLHPLFWNSHTRLSFLKDASDRLDIEKREESDLLAAVEGTSAAVTLKVNWDKKLDSIFLNDIVSYRPYRYDSIKELLRAIRNPMNHYIALSKEVKELIGSLPEGCDMYFSSKFPKLLIEVYQVLLSYCYDEDLFSKYFKTPA</sequence>
<dbReference type="PROSITE" id="PS51392">
    <property type="entry name" value="KEN"/>
    <property type="match status" value="1"/>
</dbReference>
<evidence type="ECO:0000256" key="5">
    <source>
        <dbReference type="ARBA" id="ARBA00022777"/>
    </source>
</evidence>
<dbReference type="InterPro" id="IPR011009">
    <property type="entry name" value="Kinase-like_dom_sf"/>
</dbReference>
<keyword evidence="6" id="KW-0067">ATP-binding</keyword>
<dbReference type="CDD" id="cd10422">
    <property type="entry name" value="RNase_Ire1"/>
    <property type="match status" value="1"/>
</dbReference>
<dbReference type="InterPro" id="IPR045133">
    <property type="entry name" value="IRE1/2-like"/>
</dbReference>
<dbReference type="AlphaFoldDB" id="A0A6D2I6K3"/>
<feature type="region of interest" description="Disordered" evidence="7">
    <location>
        <begin position="285"/>
        <end position="330"/>
    </location>
</feature>
<keyword evidence="11" id="KW-1185">Reference proteome</keyword>
<dbReference type="Gene3D" id="1.20.1440.180">
    <property type="entry name" value="KEN domain"/>
    <property type="match status" value="1"/>
</dbReference>
<dbReference type="Proteomes" id="UP000467841">
    <property type="component" value="Unassembled WGS sequence"/>
</dbReference>
<feature type="domain" description="Protein kinase" evidence="8">
    <location>
        <begin position="473"/>
        <end position="784"/>
    </location>
</feature>
<dbReference type="PANTHER" id="PTHR13954:SF27">
    <property type="entry name" value="SERINE_THREONINE-PROTEIN KINASE_ENDORIBONUCLEASE IRE1B"/>
    <property type="match status" value="1"/>
</dbReference>
<evidence type="ECO:0000313" key="11">
    <source>
        <dbReference type="Proteomes" id="UP000467841"/>
    </source>
</evidence>
<dbReference type="EMBL" id="CACVBM020000777">
    <property type="protein sequence ID" value="CAA7023348.1"/>
    <property type="molecule type" value="Genomic_DNA"/>
</dbReference>
<evidence type="ECO:0000313" key="10">
    <source>
        <dbReference type="EMBL" id="CAA7023348.1"/>
    </source>
</evidence>
<evidence type="ECO:0000256" key="2">
    <source>
        <dbReference type="ARBA" id="ARBA00022527"/>
    </source>
</evidence>